<evidence type="ECO:0000313" key="3">
    <source>
        <dbReference type="Proteomes" id="UP000480178"/>
    </source>
</evidence>
<proteinExistence type="predicted"/>
<gene>
    <name evidence="2" type="ORF">GXP67_16085</name>
</gene>
<dbReference type="Proteomes" id="UP000480178">
    <property type="component" value="Chromosome"/>
</dbReference>
<dbReference type="AlphaFoldDB" id="A0A6C0GJ11"/>
<protein>
    <submittedName>
        <fullName evidence="2">Uncharacterized protein</fullName>
    </submittedName>
</protein>
<evidence type="ECO:0000313" key="2">
    <source>
        <dbReference type="EMBL" id="QHT68051.1"/>
    </source>
</evidence>
<dbReference type="EMBL" id="CP048222">
    <property type="protein sequence ID" value="QHT68051.1"/>
    <property type="molecule type" value="Genomic_DNA"/>
</dbReference>
<keyword evidence="1" id="KW-0472">Membrane</keyword>
<feature type="transmembrane region" description="Helical" evidence="1">
    <location>
        <begin position="35"/>
        <end position="52"/>
    </location>
</feature>
<dbReference type="RefSeq" id="WP_162444071.1">
    <property type="nucleotide sequence ID" value="NZ_CP048222.1"/>
</dbReference>
<keyword evidence="1" id="KW-0812">Transmembrane</keyword>
<dbReference type="KEGG" id="rhoz:GXP67_16085"/>
<name>A0A6C0GJ11_9BACT</name>
<reference evidence="2 3" key="1">
    <citation type="submission" date="2020-01" db="EMBL/GenBank/DDBJ databases">
        <authorList>
            <person name="Kim M.K."/>
        </authorList>
    </citation>
    <scope>NUCLEOTIDE SEQUENCE [LARGE SCALE GENOMIC DNA]</scope>
    <source>
        <strain evidence="2 3">172606-1</strain>
    </source>
</reference>
<organism evidence="2 3">
    <name type="scientific">Rhodocytophaga rosea</name>
    <dbReference type="NCBI Taxonomy" id="2704465"/>
    <lineage>
        <taxon>Bacteria</taxon>
        <taxon>Pseudomonadati</taxon>
        <taxon>Bacteroidota</taxon>
        <taxon>Cytophagia</taxon>
        <taxon>Cytophagales</taxon>
        <taxon>Rhodocytophagaceae</taxon>
        <taxon>Rhodocytophaga</taxon>
    </lineage>
</organism>
<feature type="transmembrane region" description="Helical" evidence="1">
    <location>
        <begin position="6"/>
        <end position="23"/>
    </location>
</feature>
<keyword evidence="1" id="KW-1133">Transmembrane helix</keyword>
<evidence type="ECO:0000256" key="1">
    <source>
        <dbReference type="SAM" id="Phobius"/>
    </source>
</evidence>
<accession>A0A6C0GJ11</accession>
<sequence>MILLLYGLVPAIALLVIIFLLKRKQTPLLPYYQNMWIRTWILVILATGLYLIPLSTQIRIQHWDDPQLARLKYRSYSNPENEAYRQALVEYIDKKAQ</sequence>
<keyword evidence="3" id="KW-1185">Reference proteome</keyword>